<sequence length="92" mass="10063">MTVDSFRDFASRTQISDVLKGASANPGKRDCHVKDVKVLVTMLSRSWMIEEESVQCTEQQQIQAAVSGTWTIKEVPTSETCGASKRTATTAP</sequence>
<name>A0AAV1TWW3_9STRA</name>
<dbReference type="EMBL" id="CAKLBY020000097">
    <property type="protein sequence ID" value="CAK7926228.1"/>
    <property type="molecule type" value="Genomic_DNA"/>
</dbReference>
<organism evidence="1 2">
    <name type="scientific">Peronospora matthiolae</name>
    <dbReference type="NCBI Taxonomy" id="2874970"/>
    <lineage>
        <taxon>Eukaryota</taxon>
        <taxon>Sar</taxon>
        <taxon>Stramenopiles</taxon>
        <taxon>Oomycota</taxon>
        <taxon>Peronosporomycetes</taxon>
        <taxon>Peronosporales</taxon>
        <taxon>Peronosporaceae</taxon>
        <taxon>Peronospora</taxon>
    </lineage>
</organism>
<accession>A0AAV1TWW3</accession>
<reference evidence="1" key="1">
    <citation type="submission" date="2024-01" db="EMBL/GenBank/DDBJ databases">
        <authorList>
            <person name="Webb A."/>
        </authorList>
    </citation>
    <scope>NUCLEOTIDE SEQUENCE</scope>
    <source>
        <strain evidence="1">Pm1</strain>
    </source>
</reference>
<comment type="caution">
    <text evidence="1">The sequence shown here is derived from an EMBL/GenBank/DDBJ whole genome shotgun (WGS) entry which is preliminary data.</text>
</comment>
<protein>
    <submittedName>
        <fullName evidence="1">Uncharacterized protein</fullName>
    </submittedName>
</protein>
<evidence type="ECO:0000313" key="2">
    <source>
        <dbReference type="Proteomes" id="UP001162060"/>
    </source>
</evidence>
<proteinExistence type="predicted"/>
<dbReference type="Proteomes" id="UP001162060">
    <property type="component" value="Unassembled WGS sequence"/>
</dbReference>
<gene>
    <name evidence="1" type="ORF">PM001_LOCUS11378</name>
</gene>
<evidence type="ECO:0000313" key="1">
    <source>
        <dbReference type="EMBL" id="CAK7926228.1"/>
    </source>
</evidence>
<dbReference type="AlphaFoldDB" id="A0AAV1TWW3"/>